<dbReference type="Gene3D" id="2.60.120.10">
    <property type="entry name" value="Jelly Rolls"/>
    <property type="match status" value="1"/>
</dbReference>
<dbReference type="Pfam" id="PF07883">
    <property type="entry name" value="Cupin_2"/>
    <property type="match status" value="1"/>
</dbReference>
<feature type="domain" description="Cupin type-2" evidence="1">
    <location>
        <begin position="47"/>
        <end position="106"/>
    </location>
</feature>
<gene>
    <name evidence="2" type="ORF">NCTC12151_01815</name>
</gene>
<proteinExistence type="predicted"/>
<reference evidence="2 3" key="1">
    <citation type="submission" date="2018-06" db="EMBL/GenBank/DDBJ databases">
        <authorList>
            <consortium name="Pathogen Informatics"/>
            <person name="Doyle S."/>
        </authorList>
    </citation>
    <scope>NUCLEOTIDE SEQUENCE [LARGE SCALE GENOMIC DNA]</scope>
    <source>
        <strain evidence="2 3">NCTC12151</strain>
    </source>
</reference>
<dbReference type="OrthoDB" id="9798585at2"/>
<dbReference type="CDD" id="cd06981">
    <property type="entry name" value="cupin_reut_a1446"/>
    <property type="match status" value="1"/>
</dbReference>
<evidence type="ECO:0000259" key="1">
    <source>
        <dbReference type="Pfam" id="PF07883"/>
    </source>
</evidence>
<keyword evidence="3" id="KW-1185">Reference proteome</keyword>
<sequence>MTANFFTDFPTDAQNGASETFETVVAQPNVRIERIISTGQSSPPNFWYCQAQSEWVMVVQGCAGLQFDEQDDVLILRTGDFVNIPAQRKHRVAWTDSSGPTIWLAVHYGNIEKKGVF</sequence>
<dbReference type="InterPro" id="IPR014710">
    <property type="entry name" value="RmlC-like_jellyroll"/>
</dbReference>
<dbReference type="SUPFAM" id="SSF51182">
    <property type="entry name" value="RmlC-like cupins"/>
    <property type="match status" value="1"/>
</dbReference>
<protein>
    <submittedName>
        <fullName evidence="2">Nif11 domain/cupin domain protein</fullName>
    </submittedName>
</protein>
<dbReference type="RefSeq" id="WP_111740344.1">
    <property type="nucleotide sequence ID" value="NZ_LR698987.1"/>
</dbReference>
<dbReference type="AlphaFoldDB" id="A0A2X4XWD6"/>
<dbReference type="InterPro" id="IPR013096">
    <property type="entry name" value="Cupin_2"/>
</dbReference>
<evidence type="ECO:0000313" key="3">
    <source>
        <dbReference type="Proteomes" id="UP000249005"/>
    </source>
</evidence>
<dbReference type="InterPro" id="IPR011051">
    <property type="entry name" value="RmlC_Cupin_sf"/>
</dbReference>
<name>A0A2X4XWD6_9GAMM</name>
<organism evidence="2 3">
    <name type="scientific">Leminorella richardii</name>
    <dbReference type="NCBI Taxonomy" id="158841"/>
    <lineage>
        <taxon>Bacteria</taxon>
        <taxon>Pseudomonadati</taxon>
        <taxon>Pseudomonadota</taxon>
        <taxon>Gammaproteobacteria</taxon>
        <taxon>Enterobacterales</taxon>
        <taxon>Budviciaceae</taxon>
        <taxon>Leminorella</taxon>
    </lineage>
</organism>
<dbReference type="EMBL" id="LS483470">
    <property type="protein sequence ID" value="SQI40944.1"/>
    <property type="molecule type" value="Genomic_DNA"/>
</dbReference>
<evidence type="ECO:0000313" key="2">
    <source>
        <dbReference type="EMBL" id="SQI40944.1"/>
    </source>
</evidence>
<dbReference type="Proteomes" id="UP000249005">
    <property type="component" value="Chromosome 1"/>
</dbReference>
<dbReference type="KEGG" id="lri:NCTC12151_01815"/>
<accession>A0A2X4XWD6</accession>